<evidence type="ECO:0000256" key="1">
    <source>
        <dbReference type="ARBA" id="ARBA00005384"/>
    </source>
</evidence>
<feature type="domain" description="HTH gntR-type" evidence="6">
    <location>
        <begin position="23"/>
        <end position="91"/>
    </location>
</feature>
<evidence type="ECO:0000256" key="2">
    <source>
        <dbReference type="ARBA" id="ARBA00022898"/>
    </source>
</evidence>
<dbReference type="InterPro" id="IPR036390">
    <property type="entry name" value="WH_DNA-bd_sf"/>
</dbReference>
<protein>
    <submittedName>
        <fullName evidence="7">PLP-dependent aminotransferase family protein</fullName>
    </submittedName>
</protein>
<dbReference type="RefSeq" id="WP_341596845.1">
    <property type="nucleotide sequence ID" value="NZ_JBAKAZ010000010.1"/>
</dbReference>
<keyword evidence="5" id="KW-0804">Transcription</keyword>
<evidence type="ECO:0000259" key="6">
    <source>
        <dbReference type="PROSITE" id="PS50949"/>
    </source>
</evidence>
<evidence type="ECO:0000256" key="5">
    <source>
        <dbReference type="ARBA" id="ARBA00023163"/>
    </source>
</evidence>
<dbReference type="SMART" id="SM00345">
    <property type="entry name" value="HTH_GNTR"/>
    <property type="match status" value="1"/>
</dbReference>
<dbReference type="InterPro" id="IPR004839">
    <property type="entry name" value="Aminotransferase_I/II_large"/>
</dbReference>
<sequence>MSTNDEILGTIKNHLDTDENTQDPIYKRVAEYISKEILSGRISNGQKLPTNRELANYLNLNITTITRSMGVLLDEKLIETSAGRGTRVALHHQGETQFKSSPSNDPSIIDLTVNRPSTDSFDYLLLETLSNISSDKRFSSIKDYQPAQGPLWARKAMTWWARSLGVNASINQVVLCGGAQHALTVTLSALFKPGDVIYTDSYTYQGLIAACKALDIDLIGINTDHDGISIPALTKAVKEKSPSALFITSSSQNPTTATLSLATRKKIASLADKYDFLIIEDGVYQALLDIKIEPVINLAPERTVYISSLSKCVAPGLRAGFIVSPPNFVDDISTSLRINCWCTSTLTALVTTILIESGRAGDLVVVQREELRARHAILNKYKGDCDIWTSGNSPHAWLLLPDSWTDIEFTKACISQGVALLPGSEFNLNKEGYRQGVRVNLGAAVNREQLKTALEIIVSVLQSK</sequence>
<keyword evidence="4" id="KW-0238">DNA-binding</keyword>
<accession>A0ABU9GNG8</accession>
<keyword evidence="2" id="KW-0663">Pyridoxal phosphate</keyword>
<gene>
    <name evidence="7" type="ORF">V6256_04360</name>
</gene>
<reference evidence="7 8" key="1">
    <citation type="submission" date="2024-02" db="EMBL/GenBank/DDBJ databases">
        <title>Bacteria isolated from the canopy kelp, Nereocystis luetkeana.</title>
        <authorList>
            <person name="Pfister C.A."/>
            <person name="Younker I.T."/>
            <person name="Light S.H."/>
        </authorList>
    </citation>
    <scope>NUCLEOTIDE SEQUENCE [LARGE SCALE GENOMIC DNA]</scope>
    <source>
        <strain evidence="7 8">TI.1.05</strain>
    </source>
</reference>
<evidence type="ECO:0000313" key="7">
    <source>
        <dbReference type="EMBL" id="MEL0628836.1"/>
    </source>
</evidence>
<evidence type="ECO:0000256" key="3">
    <source>
        <dbReference type="ARBA" id="ARBA00023015"/>
    </source>
</evidence>
<dbReference type="InterPro" id="IPR036388">
    <property type="entry name" value="WH-like_DNA-bd_sf"/>
</dbReference>
<dbReference type="InterPro" id="IPR015421">
    <property type="entry name" value="PyrdxlP-dep_Trfase_major"/>
</dbReference>
<keyword evidence="8" id="KW-1185">Reference proteome</keyword>
<dbReference type="PROSITE" id="PS50949">
    <property type="entry name" value="HTH_GNTR"/>
    <property type="match status" value="1"/>
</dbReference>
<dbReference type="CDD" id="cd00609">
    <property type="entry name" value="AAT_like"/>
    <property type="match status" value="1"/>
</dbReference>
<dbReference type="GO" id="GO:0008483">
    <property type="term" value="F:transaminase activity"/>
    <property type="evidence" value="ECO:0007669"/>
    <property type="project" value="UniProtKB-KW"/>
</dbReference>
<dbReference type="Gene3D" id="1.10.10.10">
    <property type="entry name" value="Winged helix-like DNA-binding domain superfamily/Winged helix DNA-binding domain"/>
    <property type="match status" value="1"/>
</dbReference>
<dbReference type="Pfam" id="PF00392">
    <property type="entry name" value="GntR"/>
    <property type="match status" value="1"/>
</dbReference>
<keyword evidence="7" id="KW-0032">Aminotransferase</keyword>
<dbReference type="Pfam" id="PF00155">
    <property type="entry name" value="Aminotran_1_2"/>
    <property type="match status" value="1"/>
</dbReference>
<evidence type="ECO:0000256" key="4">
    <source>
        <dbReference type="ARBA" id="ARBA00023125"/>
    </source>
</evidence>
<name>A0ABU9GNG8_9GAMM</name>
<dbReference type="EMBL" id="JBAKAZ010000010">
    <property type="protein sequence ID" value="MEL0628836.1"/>
    <property type="molecule type" value="Genomic_DNA"/>
</dbReference>
<dbReference type="Gene3D" id="3.90.1150.10">
    <property type="entry name" value="Aspartate Aminotransferase, domain 1"/>
    <property type="match status" value="1"/>
</dbReference>
<dbReference type="InterPro" id="IPR015422">
    <property type="entry name" value="PyrdxlP-dep_Trfase_small"/>
</dbReference>
<dbReference type="SUPFAM" id="SSF46785">
    <property type="entry name" value="Winged helix' DNA-binding domain"/>
    <property type="match status" value="1"/>
</dbReference>
<comment type="caution">
    <text evidence="7">The sequence shown here is derived from an EMBL/GenBank/DDBJ whole genome shotgun (WGS) entry which is preliminary data.</text>
</comment>
<dbReference type="InterPro" id="IPR015424">
    <property type="entry name" value="PyrdxlP-dep_Trfase"/>
</dbReference>
<dbReference type="PANTHER" id="PTHR46577:SF1">
    <property type="entry name" value="HTH-TYPE TRANSCRIPTIONAL REGULATORY PROTEIN GABR"/>
    <property type="match status" value="1"/>
</dbReference>
<comment type="similarity">
    <text evidence="1">In the C-terminal section; belongs to the class-I pyridoxal-phosphate-dependent aminotransferase family.</text>
</comment>
<dbReference type="PANTHER" id="PTHR46577">
    <property type="entry name" value="HTH-TYPE TRANSCRIPTIONAL REGULATORY PROTEIN GABR"/>
    <property type="match status" value="1"/>
</dbReference>
<dbReference type="InterPro" id="IPR051446">
    <property type="entry name" value="HTH_trans_reg/aminotransferase"/>
</dbReference>
<dbReference type="CDD" id="cd07377">
    <property type="entry name" value="WHTH_GntR"/>
    <property type="match status" value="1"/>
</dbReference>
<keyword evidence="7" id="KW-0808">Transferase</keyword>
<keyword evidence="3" id="KW-0805">Transcription regulation</keyword>
<organism evidence="7 8">
    <name type="scientific">Psychromonas aquatilis</name>
    <dbReference type="NCBI Taxonomy" id="2005072"/>
    <lineage>
        <taxon>Bacteria</taxon>
        <taxon>Pseudomonadati</taxon>
        <taxon>Pseudomonadota</taxon>
        <taxon>Gammaproteobacteria</taxon>
        <taxon>Alteromonadales</taxon>
        <taxon>Psychromonadaceae</taxon>
        <taxon>Psychromonas</taxon>
    </lineage>
</organism>
<proteinExistence type="inferred from homology"/>
<dbReference type="InterPro" id="IPR000524">
    <property type="entry name" value="Tscrpt_reg_HTH_GntR"/>
</dbReference>
<dbReference type="Gene3D" id="3.40.640.10">
    <property type="entry name" value="Type I PLP-dependent aspartate aminotransferase-like (Major domain)"/>
    <property type="match status" value="1"/>
</dbReference>
<dbReference type="SUPFAM" id="SSF53383">
    <property type="entry name" value="PLP-dependent transferases"/>
    <property type="match status" value="1"/>
</dbReference>
<dbReference type="Proteomes" id="UP001369082">
    <property type="component" value="Unassembled WGS sequence"/>
</dbReference>
<evidence type="ECO:0000313" key="8">
    <source>
        <dbReference type="Proteomes" id="UP001369082"/>
    </source>
</evidence>